<evidence type="ECO:0000259" key="6">
    <source>
        <dbReference type="PROSITE" id="PS00715"/>
    </source>
</evidence>
<proteinExistence type="inferred from homology"/>
<dbReference type="InterPro" id="IPR050239">
    <property type="entry name" value="Sigma-70_RNA_pol_init_factors"/>
</dbReference>
<feature type="domain" description="RNA polymerase sigma-70" evidence="6">
    <location>
        <begin position="95"/>
        <end position="108"/>
    </location>
</feature>
<dbReference type="Pfam" id="PF04539">
    <property type="entry name" value="Sigma70_r3"/>
    <property type="match status" value="1"/>
</dbReference>
<keyword evidence="3" id="KW-0731">Sigma factor</keyword>
<dbReference type="InterPro" id="IPR007627">
    <property type="entry name" value="RNA_pol_sigma70_r2"/>
</dbReference>
<evidence type="ECO:0000256" key="1">
    <source>
        <dbReference type="ARBA" id="ARBA00007788"/>
    </source>
</evidence>
<dbReference type="GO" id="GO:0003677">
    <property type="term" value="F:DNA binding"/>
    <property type="evidence" value="ECO:0007669"/>
    <property type="project" value="UniProtKB-KW"/>
</dbReference>
<dbReference type="CDD" id="cd06171">
    <property type="entry name" value="Sigma70_r4"/>
    <property type="match status" value="1"/>
</dbReference>
<dbReference type="Pfam" id="PF04545">
    <property type="entry name" value="Sigma70_r4"/>
    <property type="match status" value="1"/>
</dbReference>
<dbReference type="InterPro" id="IPR036388">
    <property type="entry name" value="WH-like_DNA-bd_sf"/>
</dbReference>
<dbReference type="Pfam" id="PF00140">
    <property type="entry name" value="Sigma70_r1_2"/>
    <property type="match status" value="1"/>
</dbReference>
<dbReference type="EMBL" id="UOEA01000086">
    <property type="protein sequence ID" value="VAV85384.1"/>
    <property type="molecule type" value="Genomic_DNA"/>
</dbReference>
<sequence>MKNMEASRVAKHPGVNIREEIEKKAKSEIGSTDTIKLYFEKIRKCPLLSGKEEKRVALLVEQGDQQARATMIESNLRLVVNIAKRYMNRGLPLQDLIEEGNIGLIRSVERFKVSKGCKFSTYATYWIRQAVERAIMNQAAVVRLPIHVSNDLSKMHRVSGEFQREFKREPTEEEIAGRMGVRGRYIKKLQRINRKISSMDAPLADGTDETLLDRLPDDNVIQPLEHMSCGHRKDRVRAWLSTLEDNERDILSLRYGLGGDPETLEKIGRRFGVTRERIRQIETRALRKLRQLGEEQDIDSLQAI</sequence>
<dbReference type="InterPro" id="IPR013325">
    <property type="entry name" value="RNA_pol_sigma_r2"/>
</dbReference>
<organism evidence="7">
    <name type="scientific">hydrothermal vent metagenome</name>
    <dbReference type="NCBI Taxonomy" id="652676"/>
    <lineage>
        <taxon>unclassified sequences</taxon>
        <taxon>metagenomes</taxon>
        <taxon>ecological metagenomes</taxon>
    </lineage>
</organism>
<reference evidence="7" key="1">
    <citation type="submission" date="2018-06" db="EMBL/GenBank/DDBJ databases">
        <authorList>
            <person name="Zhirakovskaya E."/>
        </authorList>
    </citation>
    <scope>NUCLEOTIDE SEQUENCE</scope>
</reference>
<dbReference type="AlphaFoldDB" id="A0A3B0QUX7"/>
<evidence type="ECO:0000256" key="3">
    <source>
        <dbReference type="ARBA" id="ARBA00023082"/>
    </source>
</evidence>
<evidence type="ECO:0000256" key="5">
    <source>
        <dbReference type="ARBA" id="ARBA00023163"/>
    </source>
</evidence>
<dbReference type="Gene3D" id="1.10.10.10">
    <property type="entry name" value="Winged helix-like DNA-binding domain superfamily/Winged helix DNA-binding domain"/>
    <property type="match status" value="2"/>
</dbReference>
<protein>
    <submittedName>
        <fullName evidence="7">RNA polymerase sigma factor RpoS</fullName>
    </submittedName>
</protein>
<dbReference type="PANTHER" id="PTHR30603:SF60">
    <property type="entry name" value="RNA POLYMERASE SIGMA FACTOR RPOD"/>
    <property type="match status" value="1"/>
</dbReference>
<dbReference type="InterPro" id="IPR007624">
    <property type="entry name" value="RNA_pol_sigma70_r3"/>
</dbReference>
<dbReference type="NCBIfam" id="TIGR02937">
    <property type="entry name" value="sigma70-ECF"/>
    <property type="match status" value="1"/>
</dbReference>
<dbReference type="InterPro" id="IPR013324">
    <property type="entry name" value="RNA_pol_sigma_r3/r4-like"/>
</dbReference>
<dbReference type="PRINTS" id="PR00046">
    <property type="entry name" value="SIGMA70FCT"/>
</dbReference>
<gene>
    <name evidence="7" type="ORF">MNBD_DELTA01-1310</name>
</gene>
<dbReference type="SUPFAM" id="SSF88659">
    <property type="entry name" value="Sigma3 and sigma4 domains of RNA polymerase sigma factors"/>
    <property type="match status" value="2"/>
</dbReference>
<evidence type="ECO:0000313" key="7">
    <source>
        <dbReference type="EMBL" id="VAV85384.1"/>
    </source>
</evidence>
<evidence type="ECO:0000256" key="2">
    <source>
        <dbReference type="ARBA" id="ARBA00023015"/>
    </source>
</evidence>
<dbReference type="PROSITE" id="PS00715">
    <property type="entry name" value="SIGMA70_1"/>
    <property type="match status" value="1"/>
</dbReference>
<comment type="similarity">
    <text evidence="1">Belongs to the sigma-70 factor family.</text>
</comment>
<dbReference type="InterPro" id="IPR007630">
    <property type="entry name" value="RNA_pol_sigma70_r4"/>
</dbReference>
<dbReference type="GO" id="GO:0006352">
    <property type="term" value="P:DNA-templated transcription initiation"/>
    <property type="evidence" value="ECO:0007669"/>
    <property type="project" value="InterPro"/>
</dbReference>
<dbReference type="InterPro" id="IPR009042">
    <property type="entry name" value="RNA_pol_sigma70_r1_2"/>
</dbReference>
<dbReference type="GO" id="GO:0016987">
    <property type="term" value="F:sigma factor activity"/>
    <property type="evidence" value="ECO:0007669"/>
    <property type="project" value="UniProtKB-KW"/>
</dbReference>
<name>A0A3B0QUX7_9ZZZZ</name>
<keyword evidence="5" id="KW-0804">Transcription</keyword>
<keyword evidence="2" id="KW-0805">Transcription regulation</keyword>
<dbReference type="Gene3D" id="1.10.601.10">
    <property type="entry name" value="RNA Polymerase Primary Sigma Factor"/>
    <property type="match status" value="1"/>
</dbReference>
<dbReference type="PANTHER" id="PTHR30603">
    <property type="entry name" value="RNA POLYMERASE SIGMA FACTOR RPO"/>
    <property type="match status" value="1"/>
</dbReference>
<keyword evidence="4" id="KW-0238">DNA-binding</keyword>
<dbReference type="SUPFAM" id="SSF88946">
    <property type="entry name" value="Sigma2 domain of RNA polymerase sigma factors"/>
    <property type="match status" value="1"/>
</dbReference>
<evidence type="ECO:0000256" key="4">
    <source>
        <dbReference type="ARBA" id="ARBA00023125"/>
    </source>
</evidence>
<accession>A0A3B0QUX7</accession>
<dbReference type="InterPro" id="IPR014284">
    <property type="entry name" value="RNA_pol_sigma-70_dom"/>
</dbReference>
<dbReference type="Pfam" id="PF04542">
    <property type="entry name" value="Sigma70_r2"/>
    <property type="match status" value="1"/>
</dbReference>
<dbReference type="InterPro" id="IPR000943">
    <property type="entry name" value="RNA_pol_sigma70"/>
</dbReference>
<dbReference type="PIRSF" id="PIRSF000770">
    <property type="entry name" value="RNA_pol_sigma-SigE/K"/>
    <property type="match status" value="1"/>
</dbReference>